<dbReference type="Gene3D" id="1.10.10.10">
    <property type="entry name" value="Winged helix-like DNA-binding domain superfamily/Winged helix DNA-binding domain"/>
    <property type="match status" value="1"/>
</dbReference>
<name>H6WBP7_9CAUD</name>
<organism evidence="1 2">
    <name type="scientific">Rhodobacter phage RcapNL</name>
    <dbReference type="NCBI Taxonomy" id="1131316"/>
    <lineage>
        <taxon>Viruses</taxon>
        <taxon>Duplodnaviria</taxon>
        <taxon>Heunggongvirae</taxon>
        <taxon>Uroviricota</taxon>
        <taxon>Caudoviricetes</taxon>
        <taxon>Capnelvirus</taxon>
        <taxon>Capnelvirus RcapNL</taxon>
    </lineage>
</organism>
<dbReference type="GeneID" id="14698249"/>
<proteinExistence type="predicted"/>
<reference evidence="1 2" key="1">
    <citation type="submission" date="2011-11" db="EMBL/GenBank/DDBJ databases">
        <authorList>
            <person name="Hynes A.P."/>
            <person name="Lang A.S."/>
        </authorList>
    </citation>
    <scope>NUCLEOTIDE SEQUENCE [LARGE SCALE GENOMIC DNA]</scope>
</reference>
<accession>H6WBP7</accession>
<sequence length="78" mass="7945">MLDGAAHFTPAERRALPLIALPISIAAHRLGVSDSAAKQTFRAITSKLGAANRIGAVARLAGAGIQLEILPAPRAGGH</sequence>
<dbReference type="SUPFAM" id="SSF46894">
    <property type="entry name" value="C-terminal effector domain of the bipartite response regulators"/>
    <property type="match status" value="1"/>
</dbReference>
<evidence type="ECO:0000313" key="1">
    <source>
        <dbReference type="EMBL" id="AFA44884.1"/>
    </source>
</evidence>
<dbReference type="GO" id="GO:0003677">
    <property type="term" value="F:DNA binding"/>
    <property type="evidence" value="ECO:0007669"/>
    <property type="project" value="InterPro"/>
</dbReference>
<evidence type="ECO:0000313" key="2">
    <source>
        <dbReference type="Proteomes" id="UP000007518"/>
    </source>
</evidence>
<dbReference type="EMBL" id="JQ066768">
    <property type="protein sequence ID" value="AFA44884.1"/>
    <property type="molecule type" value="Genomic_DNA"/>
</dbReference>
<gene>
    <name evidence="1" type="ORF">RcapNL_00044</name>
</gene>
<dbReference type="Proteomes" id="UP000007518">
    <property type="component" value="Segment"/>
</dbReference>
<keyword evidence="2" id="KW-1185">Reference proteome</keyword>
<dbReference type="RefSeq" id="YP_007518426.1">
    <property type="nucleotide sequence ID" value="NC_020489.1"/>
</dbReference>
<dbReference type="GO" id="GO:0006355">
    <property type="term" value="P:regulation of DNA-templated transcription"/>
    <property type="evidence" value="ECO:0007669"/>
    <property type="project" value="InterPro"/>
</dbReference>
<dbReference type="KEGG" id="vg:14698249"/>
<dbReference type="InterPro" id="IPR036388">
    <property type="entry name" value="WH-like_DNA-bd_sf"/>
</dbReference>
<evidence type="ECO:0008006" key="3">
    <source>
        <dbReference type="Google" id="ProtNLM"/>
    </source>
</evidence>
<dbReference type="InterPro" id="IPR016032">
    <property type="entry name" value="Sig_transdc_resp-reg_C-effctor"/>
</dbReference>
<protein>
    <recommendedName>
        <fullName evidence="3">HTH luxR-type domain-containing protein</fullName>
    </recommendedName>
</protein>